<dbReference type="Proteomes" id="UP000052022">
    <property type="component" value="Unassembled WGS sequence"/>
</dbReference>
<dbReference type="SUPFAM" id="SSF53850">
    <property type="entry name" value="Periplasmic binding protein-like II"/>
    <property type="match status" value="1"/>
</dbReference>
<evidence type="ECO:0000256" key="1">
    <source>
        <dbReference type="ARBA" id="ARBA00009437"/>
    </source>
</evidence>
<dbReference type="SUPFAM" id="SSF46785">
    <property type="entry name" value="Winged helix' DNA-binding domain"/>
    <property type="match status" value="1"/>
</dbReference>
<protein>
    <submittedName>
        <fullName evidence="6">Gcv operon activator</fullName>
    </submittedName>
</protein>
<dbReference type="PROSITE" id="PS50931">
    <property type="entry name" value="HTH_LYSR"/>
    <property type="match status" value="1"/>
</dbReference>
<evidence type="ECO:0000259" key="5">
    <source>
        <dbReference type="PROSITE" id="PS50931"/>
    </source>
</evidence>
<dbReference type="STRING" id="928856.SAMN04488049_11187"/>
<dbReference type="InterPro" id="IPR036390">
    <property type="entry name" value="WH_DNA-bd_sf"/>
</dbReference>
<dbReference type="InterPro" id="IPR058163">
    <property type="entry name" value="LysR-type_TF_proteobact-type"/>
</dbReference>
<dbReference type="InterPro" id="IPR036388">
    <property type="entry name" value="WH-like_DNA-bd_sf"/>
</dbReference>
<evidence type="ECO:0000313" key="6">
    <source>
        <dbReference type="EMBL" id="CUH77548.1"/>
    </source>
</evidence>
<feature type="domain" description="HTH lysR-type" evidence="5">
    <location>
        <begin position="5"/>
        <end position="62"/>
    </location>
</feature>
<accession>A0A0P1G7K4</accession>
<keyword evidence="2" id="KW-0805">Transcription regulation</keyword>
<dbReference type="EMBL" id="CYSD01000020">
    <property type="protein sequence ID" value="CUH77548.1"/>
    <property type="molecule type" value="Genomic_DNA"/>
</dbReference>
<sequence>MKDLPHVTWLRAFEAAARHSSFATAADELGLTSAAVSQQIRHLEKHLDTQLFRRLPRGVQLTENGVAYSQVVRKSFEDMAIATSGLFGKGRKRLVRVRASISFAALVIAPRLSEFKAQHPDIQVQMTTSVWADRFDDEALDVDIRYGQGDWADGHVVHLGHEFAIPVCRADYAARFGTEPTLEDLTTSDVVQIIGSETDWSRLAELHELDLVPGPDWFKVDSSMIALQIVAAERGLTMVLESFARPFLDQGRVVAPTTLRLPKRRAHYVVLSERSSQTEEVRQFCNWVQTLV</sequence>
<dbReference type="PRINTS" id="PR00039">
    <property type="entry name" value="HTHLYSR"/>
</dbReference>
<dbReference type="RefSeq" id="WP_058289524.1">
    <property type="nucleotide sequence ID" value="NZ_CYSD01000020.1"/>
</dbReference>
<name>A0A0P1G7K4_9RHOB</name>
<organism evidence="6 7">
    <name type="scientific">Tritonibacter multivorans</name>
    <dbReference type="NCBI Taxonomy" id="928856"/>
    <lineage>
        <taxon>Bacteria</taxon>
        <taxon>Pseudomonadati</taxon>
        <taxon>Pseudomonadota</taxon>
        <taxon>Alphaproteobacteria</taxon>
        <taxon>Rhodobacterales</taxon>
        <taxon>Paracoccaceae</taxon>
        <taxon>Tritonibacter</taxon>
    </lineage>
</organism>
<dbReference type="AlphaFoldDB" id="A0A0P1G7K4"/>
<dbReference type="Gene3D" id="1.10.10.10">
    <property type="entry name" value="Winged helix-like DNA-binding domain superfamily/Winged helix DNA-binding domain"/>
    <property type="match status" value="1"/>
</dbReference>
<keyword evidence="3" id="KW-0238">DNA-binding</keyword>
<dbReference type="InterPro" id="IPR000847">
    <property type="entry name" value="LysR_HTH_N"/>
</dbReference>
<evidence type="ECO:0000256" key="3">
    <source>
        <dbReference type="ARBA" id="ARBA00023125"/>
    </source>
</evidence>
<dbReference type="InterPro" id="IPR005119">
    <property type="entry name" value="LysR_subst-bd"/>
</dbReference>
<dbReference type="PANTHER" id="PTHR30537">
    <property type="entry name" value="HTH-TYPE TRANSCRIPTIONAL REGULATOR"/>
    <property type="match status" value="1"/>
</dbReference>
<keyword evidence="4" id="KW-0804">Transcription</keyword>
<dbReference type="Pfam" id="PF00126">
    <property type="entry name" value="HTH_1"/>
    <property type="match status" value="1"/>
</dbReference>
<evidence type="ECO:0000256" key="2">
    <source>
        <dbReference type="ARBA" id="ARBA00023015"/>
    </source>
</evidence>
<reference evidence="6 7" key="1">
    <citation type="submission" date="2015-09" db="EMBL/GenBank/DDBJ databases">
        <authorList>
            <consortium name="Swine Surveillance"/>
        </authorList>
    </citation>
    <scope>NUCLEOTIDE SEQUENCE [LARGE SCALE GENOMIC DNA]</scope>
    <source>
        <strain evidence="6 7">CECT 7557</strain>
    </source>
</reference>
<dbReference type="PANTHER" id="PTHR30537:SF5">
    <property type="entry name" value="HTH-TYPE TRANSCRIPTIONAL ACTIVATOR TTDR-RELATED"/>
    <property type="match status" value="1"/>
</dbReference>
<dbReference type="Pfam" id="PF03466">
    <property type="entry name" value="LysR_substrate"/>
    <property type="match status" value="1"/>
</dbReference>
<dbReference type="Gene3D" id="3.40.190.10">
    <property type="entry name" value="Periplasmic binding protein-like II"/>
    <property type="match status" value="2"/>
</dbReference>
<gene>
    <name evidence="6" type="primary">gcvA_4</name>
    <name evidence="6" type="ORF">TRM7557_01429</name>
</gene>
<dbReference type="GO" id="GO:0003700">
    <property type="term" value="F:DNA-binding transcription factor activity"/>
    <property type="evidence" value="ECO:0007669"/>
    <property type="project" value="InterPro"/>
</dbReference>
<evidence type="ECO:0000313" key="7">
    <source>
        <dbReference type="Proteomes" id="UP000052022"/>
    </source>
</evidence>
<keyword evidence="7" id="KW-1185">Reference proteome</keyword>
<dbReference type="FunFam" id="1.10.10.10:FF:000001">
    <property type="entry name" value="LysR family transcriptional regulator"/>
    <property type="match status" value="1"/>
</dbReference>
<evidence type="ECO:0000256" key="4">
    <source>
        <dbReference type="ARBA" id="ARBA00023163"/>
    </source>
</evidence>
<dbReference type="OrthoDB" id="9813056at2"/>
<proteinExistence type="inferred from homology"/>
<comment type="similarity">
    <text evidence="1">Belongs to the LysR transcriptional regulatory family.</text>
</comment>
<dbReference type="GO" id="GO:0003677">
    <property type="term" value="F:DNA binding"/>
    <property type="evidence" value="ECO:0007669"/>
    <property type="project" value="UniProtKB-KW"/>
</dbReference>